<feature type="compositionally biased region" description="Acidic residues" evidence="1">
    <location>
        <begin position="188"/>
        <end position="200"/>
    </location>
</feature>
<feature type="compositionally biased region" description="Acidic residues" evidence="1">
    <location>
        <begin position="80"/>
        <end position="95"/>
    </location>
</feature>
<dbReference type="GeneID" id="7199310"/>
<dbReference type="EMBL" id="CM000632">
    <property type="protein sequence ID" value="EEC43051.1"/>
    <property type="molecule type" value="Genomic_DNA"/>
</dbReference>
<reference evidence="2 3" key="1">
    <citation type="journal article" date="2008" name="Nature">
        <title>The Phaeodactylum genome reveals the evolutionary history of diatom genomes.</title>
        <authorList>
            <person name="Bowler C."/>
            <person name="Allen A.E."/>
            <person name="Badger J.H."/>
            <person name="Grimwood J."/>
            <person name="Jabbari K."/>
            <person name="Kuo A."/>
            <person name="Maheswari U."/>
            <person name="Martens C."/>
            <person name="Maumus F."/>
            <person name="Otillar R.P."/>
            <person name="Rayko E."/>
            <person name="Salamov A."/>
            <person name="Vandepoele K."/>
            <person name="Beszteri B."/>
            <person name="Gruber A."/>
            <person name="Heijde M."/>
            <person name="Katinka M."/>
            <person name="Mock T."/>
            <person name="Valentin K."/>
            <person name="Verret F."/>
            <person name="Berges J.A."/>
            <person name="Brownlee C."/>
            <person name="Cadoret J.P."/>
            <person name="Chiovitti A."/>
            <person name="Choi C.J."/>
            <person name="Coesel S."/>
            <person name="De Martino A."/>
            <person name="Detter J.C."/>
            <person name="Durkin C."/>
            <person name="Falciatore A."/>
            <person name="Fournet J."/>
            <person name="Haruta M."/>
            <person name="Huysman M.J."/>
            <person name="Jenkins B.D."/>
            <person name="Jiroutova K."/>
            <person name="Jorgensen R.E."/>
            <person name="Joubert Y."/>
            <person name="Kaplan A."/>
            <person name="Kroger N."/>
            <person name="Kroth P.G."/>
            <person name="La Roche J."/>
            <person name="Lindquist E."/>
            <person name="Lommer M."/>
            <person name="Martin-Jezequel V."/>
            <person name="Lopez P.J."/>
            <person name="Lucas S."/>
            <person name="Mangogna M."/>
            <person name="McGinnis K."/>
            <person name="Medlin L.K."/>
            <person name="Montsant A."/>
            <person name="Oudot-Le Secq M.P."/>
            <person name="Napoli C."/>
            <person name="Obornik M."/>
            <person name="Parker M.S."/>
            <person name="Petit J.L."/>
            <person name="Porcel B.M."/>
            <person name="Poulsen N."/>
            <person name="Robison M."/>
            <person name="Rychlewski L."/>
            <person name="Rynearson T.A."/>
            <person name="Schmutz J."/>
            <person name="Shapiro H."/>
            <person name="Siaut M."/>
            <person name="Stanley M."/>
            <person name="Sussman M.R."/>
            <person name="Taylor A.R."/>
            <person name="Vardi A."/>
            <person name="von Dassow P."/>
            <person name="Vyverman W."/>
            <person name="Willis A."/>
            <person name="Wyrwicz L.S."/>
            <person name="Rokhsar D.S."/>
            <person name="Weissenbach J."/>
            <person name="Armbrust E.V."/>
            <person name="Green B.R."/>
            <person name="Van de Peer Y."/>
            <person name="Grigoriev I.V."/>
        </authorList>
    </citation>
    <scope>NUCLEOTIDE SEQUENCE [LARGE SCALE GENOMIC DNA]</scope>
    <source>
        <strain evidence="2 3">CCAP 1055/1</strain>
    </source>
</reference>
<dbReference type="KEGG" id="pti:PHATRDRAFT_50456"/>
<keyword evidence="3" id="KW-1185">Reference proteome</keyword>
<dbReference type="AlphaFoldDB" id="B7GE63"/>
<dbReference type="InParanoid" id="B7GE63"/>
<gene>
    <name evidence="2" type="ORF">PHATRDRAFT_50456</name>
</gene>
<reference evidence="3" key="2">
    <citation type="submission" date="2008-08" db="EMBL/GenBank/DDBJ databases">
        <authorList>
            <consortium name="Diatom Consortium"/>
            <person name="Grigoriev I."/>
            <person name="Grimwood J."/>
            <person name="Kuo A."/>
            <person name="Otillar R.P."/>
            <person name="Salamov A."/>
            <person name="Detter J.C."/>
            <person name="Lindquist E."/>
            <person name="Shapiro H."/>
            <person name="Lucas S."/>
            <person name="Glavina del Rio T."/>
            <person name="Pitluck S."/>
            <person name="Rokhsar D."/>
            <person name="Bowler C."/>
        </authorList>
    </citation>
    <scope>GENOME REANNOTATION</scope>
    <source>
        <strain evidence="3">CCAP 1055/1</strain>
    </source>
</reference>
<proteinExistence type="predicted"/>
<dbReference type="PaxDb" id="2850-Phatr50456"/>
<evidence type="ECO:0000256" key="1">
    <source>
        <dbReference type="SAM" id="MobiDB-lite"/>
    </source>
</evidence>
<dbReference type="HOGENOM" id="CLU_798022_0_0_1"/>
<evidence type="ECO:0000313" key="2">
    <source>
        <dbReference type="EMBL" id="EEC43051.1"/>
    </source>
</evidence>
<feature type="region of interest" description="Disordered" evidence="1">
    <location>
        <begin position="167"/>
        <end position="320"/>
    </location>
</feature>
<feature type="compositionally biased region" description="Polar residues" evidence="1">
    <location>
        <begin position="277"/>
        <end position="289"/>
    </location>
</feature>
<accession>B7GE63</accession>
<protein>
    <submittedName>
        <fullName evidence="2">Uncharacterized protein</fullName>
    </submittedName>
</protein>
<feature type="compositionally biased region" description="Acidic residues" evidence="1">
    <location>
        <begin position="249"/>
        <end position="265"/>
    </location>
</feature>
<name>B7GE63_PHATC</name>
<organism evidence="2 3">
    <name type="scientific">Phaeodactylum tricornutum (strain CCAP 1055/1)</name>
    <dbReference type="NCBI Taxonomy" id="556484"/>
    <lineage>
        <taxon>Eukaryota</taxon>
        <taxon>Sar</taxon>
        <taxon>Stramenopiles</taxon>
        <taxon>Ochrophyta</taxon>
        <taxon>Bacillariophyta</taxon>
        <taxon>Bacillariophyceae</taxon>
        <taxon>Bacillariophycidae</taxon>
        <taxon>Naviculales</taxon>
        <taxon>Phaeodactylaceae</taxon>
        <taxon>Phaeodactylum</taxon>
    </lineage>
</organism>
<feature type="region of interest" description="Disordered" evidence="1">
    <location>
        <begin position="65"/>
        <end position="135"/>
    </location>
</feature>
<feature type="compositionally biased region" description="Basic residues" evidence="1">
    <location>
        <begin position="300"/>
        <end position="314"/>
    </location>
</feature>
<feature type="compositionally biased region" description="Acidic residues" evidence="1">
    <location>
        <begin position="113"/>
        <end position="127"/>
    </location>
</feature>
<dbReference type="RefSeq" id="XP_002185382.1">
    <property type="nucleotide sequence ID" value="XM_002185346.1"/>
</dbReference>
<dbReference type="Proteomes" id="UP000000759">
    <property type="component" value="Chromosome 30"/>
</dbReference>
<evidence type="ECO:0000313" key="3">
    <source>
        <dbReference type="Proteomes" id="UP000000759"/>
    </source>
</evidence>
<feature type="compositionally biased region" description="Polar residues" evidence="1">
    <location>
        <begin position="171"/>
        <end position="182"/>
    </location>
</feature>
<sequence length="320" mass="36976">MESVRIPQRRRTSSSWWRRTWVWVATLPRPTSAVEVRRHPIRMRRIPSPYVAYGSTTSALPFRIVRGGAQSSRPSFDKKDDDDDEWEDWDDLDRDDSEHDTTERSTQSKPQLDDDDNEFMKDADEDGAILSSPFLDSFQEEVHRIVAEYRSEVRQTFQQLQREILLERQQWEPTTSDRSPNDLSDAGLSDDDEIDRDEGPDQAGDWSSTDEDSNNLDDEDYQDKDETDPVPEYLDVFRDLDASHVGMGETEDYNNDNFDDDDDNLAVDHSLLPKGTSAATDTSNETTEANVEVHLPRTNEKRRKKKKKTKKKATPSRPTD</sequence>
<feature type="compositionally biased region" description="Acidic residues" evidence="1">
    <location>
        <begin position="208"/>
        <end position="229"/>
    </location>
</feature>